<organism evidence="1 2">
    <name type="scientific">Collybia nuda</name>
    <dbReference type="NCBI Taxonomy" id="64659"/>
    <lineage>
        <taxon>Eukaryota</taxon>
        <taxon>Fungi</taxon>
        <taxon>Dikarya</taxon>
        <taxon>Basidiomycota</taxon>
        <taxon>Agaricomycotina</taxon>
        <taxon>Agaricomycetes</taxon>
        <taxon>Agaricomycetidae</taxon>
        <taxon>Agaricales</taxon>
        <taxon>Tricholomatineae</taxon>
        <taxon>Clitocybaceae</taxon>
        <taxon>Collybia</taxon>
    </lineage>
</organism>
<dbReference type="PANTHER" id="PTHR43481">
    <property type="entry name" value="FRUCTOSE-1-PHOSPHATE PHOSPHATASE"/>
    <property type="match status" value="1"/>
</dbReference>
<dbReference type="Gene3D" id="1.10.150.240">
    <property type="entry name" value="Putative phosphatase, domain 2"/>
    <property type="match status" value="1"/>
</dbReference>
<dbReference type="SFLD" id="SFLDS00003">
    <property type="entry name" value="Haloacid_Dehalogenase"/>
    <property type="match status" value="1"/>
</dbReference>
<proteinExistence type="predicted"/>
<accession>A0A9P5Y4W8</accession>
<dbReference type="SUPFAM" id="SSF56784">
    <property type="entry name" value="HAD-like"/>
    <property type="match status" value="1"/>
</dbReference>
<dbReference type="SFLD" id="SFLDG01129">
    <property type="entry name" value="C1.5:_HAD__Beta-PGM__Phosphata"/>
    <property type="match status" value="1"/>
</dbReference>
<dbReference type="OrthoDB" id="40579at2759"/>
<evidence type="ECO:0000313" key="2">
    <source>
        <dbReference type="Proteomes" id="UP000807353"/>
    </source>
</evidence>
<gene>
    <name evidence="1" type="ORF">BDZ94DRAFT_735229</name>
</gene>
<dbReference type="InterPro" id="IPR023198">
    <property type="entry name" value="PGP-like_dom2"/>
</dbReference>
<dbReference type="PANTHER" id="PTHR43481:SF4">
    <property type="entry name" value="GLYCEROL-1-PHOSPHATE PHOSPHOHYDROLASE 1-RELATED"/>
    <property type="match status" value="1"/>
</dbReference>
<dbReference type="InterPro" id="IPR006439">
    <property type="entry name" value="HAD-SF_hydro_IA"/>
</dbReference>
<dbReference type="AlphaFoldDB" id="A0A9P5Y4W8"/>
<dbReference type="InterPro" id="IPR051806">
    <property type="entry name" value="HAD-like_SPP"/>
</dbReference>
<keyword evidence="2" id="KW-1185">Reference proteome</keyword>
<sequence>MPHIATLEVDAILFDMDGTLVDSTAGLAGAWETFAKSYPEIDVAHILATSHGVRTVDNLIKFCGITDPITLESEAERFENAIVESASRSGGKGIVMLPGAKKLLTELSSARHLPNPLWAICTSAKRKYGSAAMGITGLPVPDVCVMAEDVQNGKPHPEPYFTGASRCGVNPEKCIVIEDSPNGIRSGKAAGCKTLAVLTSHTRVQMEAVHPDFIVDDLRSLSVELLEKGVRLTIDTA</sequence>
<dbReference type="Proteomes" id="UP000807353">
    <property type="component" value="Unassembled WGS sequence"/>
</dbReference>
<dbReference type="InterPro" id="IPR036412">
    <property type="entry name" value="HAD-like_sf"/>
</dbReference>
<comment type="caution">
    <text evidence="1">The sequence shown here is derived from an EMBL/GenBank/DDBJ whole genome shotgun (WGS) entry which is preliminary data.</text>
</comment>
<evidence type="ECO:0000313" key="1">
    <source>
        <dbReference type="EMBL" id="KAF9462297.1"/>
    </source>
</evidence>
<protein>
    <submittedName>
        <fullName evidence="1">Phosphatase</fullName>
    </submittedName>
</protein>
<dbReference type="GO" id="GO:0050308">
    <property type="term" value="F:sugar-phosphatase activity"/>
    <property type="evidence" value="ECO:0007669"/>
    <property type="project" value="TreeGrafter"/>
</dbReference>
<dbReference type="SFLD" id="SFLDG01135">
    <property type="entry name" value="C1.5.6:_HAD__Beta-PGM__Phospha"/>
    <property type="match status" value="1"/>
</dbReference>
<name>A0A9P5Y4W8_9AGAR</name>
<dbReference type="InterPro" id="IPR023214">
    <property type="entry name" value="HAD_sf"/>
</dbReference>
<dbReference type="NCBIfam" id="TIGR01509">
    <property type="entry name" value="HAD-SF-IA-v3"/>
    <property type="match status" value="1"/>
</dbReference>
<reference evidence="1" key="1">
    <citation type="submission" date="2020-11" db="EMBL/GenBank/DDBJ databases">
        <authorList>
            <consortium name="DOE Joint Genome Institute"/>
            <person name="Ahrendt S."/>
            <person name="Riley R."/>
            <person name="Andreopoulos W."/>
            <person name="Labutti K."/>
            <person name="Pangilinan J."/>
            <person name="Ruiz-Duenas F.J."/>
            <person name="Barrasa J.M."/>
            <person name="Sanchez-Garcia M."/>
            <person name="Camarero S."/>
            <person name="Miyauchi S."/>
            <person name="Serrano A."/>
            <person name="Linde D."/>
            <person name="Babiker R."/>
            <person name="Drula E."/>
            <person name="Ayuso-Fernandez I."/>
            <person name="Pacheco R."/>
            <person name="Padilla G."/>
            <person name="Ferreira P."/>
            <person name="Barriuso J."/>
            <person name="Kellner H."/>
            <person name="Castanera R."/>
            <person name="Alfaro M."/>
            <person name="Ramirez L."/>
            <person name="Pisabarro A.G."/>
            <person name="Kuo A."/>
            <person name="Tritt A."/>
            <person name="Lipzen A."/>
            <person name="He G."/>
            <person name="Yan M."/>
            <person name="Ng V."/>
            <person name="Cullen D."/>
            <person name="Martin F."/>
            <person name="Rosso M.-N."/>
            <person name="Henrissat B."/>
            <person name="Hibbett D."/>
            <person name="Martinez A.T."/>
            <person name="Grigoriev I.V."/>
        </authorList>
    </citation>
    <scope>NUCLEOTIDE SEQUENCE</scope>
    <source>
        <strain evidence="1">CBS 247.69</strain>
    </source>
</reference>
<dbReference type="Gene3D" id="3.40.50.1000">
    <property type="entry name" value="HAD superfamily/HAD-like"/>
    <property type="match status" value="1"/>
</dbReference>
<dbReference type="Pfam" id="PF00702">
    <property type="entry name" value="Hydrolase"/>
    <property type="match status" value="1"/>
</dbReference>
<dbReference type="EMBL" id="MU150273">
    <property type="protein sequence ID" value="KAF9462297.1"/>
    <property type="molecule type" value="Genomic_DNA"/>
</dbReference>